<protein>
    <submittedName>
        <fullName evidence="3">3'-5' exoribonuclease</fullName>
    </submittedName>
</protein>
<dbReference type="Proteomes" id="UP000653275">
    <property type="component" value="Unassembled WGS sequence"/>
</dbReference>
<accession>A0AAP2AER8</accession>
<organism evidence="3 4">
    <name type="scientific">Lelliottia amnigena</name>
    <name type="common">Enterobacter amnigenus</name>
    <dbReference type="NCBI Taxonomy" id="61646"/>
    <lineage>
        <taxon>Bacteria</taxon>
        <taxon>Pseudomonadati</taxon>
        <taxon>Pseudomonadota</taxon>
        <taxon>Gammaproteobacteria</taxon>
        <taxon>Enterobacterales</taxon>
        <taxon>Enterobacteriaceae</taxon>
        <taxon>Lelliottia</taxon>
    </lineage>
</organism>
<reference evidence="3" key="1">
    <citation type="submission" date="2020-12" db="EMBL/GenBank/DDBJ databases">
        <title>Draft genome sequence of Enterobacter spp., Lelliottia spp. and Serratia spp. isolated from drinking water reservoirs and lakes.</title>
        <authorList>
            <person name="Reitter C."/>
            <person name="Neuhaus K."/>
            <person name="Huegler M."/>
        </authorList>
    </citation>
    <scope>NUCLEOTIDE SEQUENCE</scope>
    <source>
        <strain evidence="3">TZW15</strain>
    </source>
</reference>
<dbReference type="GO" id="GO:0051908">
    <property type="term" value="F:double-stranded DNA 5'-3' DNA exonuclease activity"/>
    <property type="evidence" value="ECO:0007669"/>
    <property type="project" value="InterPro"/>
</dbReference>
<feature type="domain" description="3'-5' exoribonuclease Rv2179c-like" evidence="2">
    <location>
        <begin position="646"/>
        <end position="823"/>
    </location>
</feature>
<evidence type="ECO:0000259" key="2">
    <source>
        <dbReference type="Pfam" id="PF16473"/>
    </source>
</evidence>
<dbReference type="AlphaFoldDB" id="A0AAP2AER8"/>
<feature type="compositionally biased region" description="Basic and acidic residues" evidence="1">
    <location>
        <begin position="571"/>
        <end position="581"/>
    </location>
</feature>
<dbReference type="SUPFAM" id="SSF53098">
    <property type="entry name" value="Ribonuclease H-like"/>
    <property type="match status" value="1"/>
</dbReference>
<feature type="region of interest" description="Disordered" evidence="1">
    <location>
        <begin position="568"/>
        <end position="618"/>
    </location>
</feature>
<dbReference type="GO" id="GO:0003676">
    <property type="term" value="F:nucleic acid binding"/>
    <property type="evidence" value="ECO:0007669"/>
    <property type="project" value="InterPro"/>
</dbReference>
<name>A0AAP2AER8_LELAM</name>
<dbReference type="InterPro" id="IPR010584">
    <property type="entry name" value="ExoDNase_VIII"/>
</dbReference>
<evidence type="ECO:0000313" key="4">
    <source>
        <dbReference type="Proteomes" id="UP000653275"/>
    </source>
</evidence>
<feature type="compositionally biased region" description="Polar residues" evidence="1">
    <location>
        <begin position="582"/>
        <end position="593"/>
    </location>
</feature>
<dbReference type="RefSeq" id="WP_202665889.1">
    <property type="nucleotide sequence ID" value="NZ_JAENMR010000006.1"/>
</dbReference>
<dbReference type="Pfam" id="PF06630">
    <property type="entry name" value="Exonuc_VIII"/>
    <property type="match status" value="1"/>
</dbReference>
<dbReference type="Pfam" id="PF16473">
    <property type="entry name" value="Rv2179c-like"/>
    <property type="match status" value="1"/>
</dbReference>
<comment type="caution">
    <text evidence="3">The sequence shown here is derived from an EMBL/GenBank/DDBJ whole genome shotgun (WGS) entry which is preliminary data.</text>
</comment>
<dbReference type="InterPro" id="IPR012337">
    <property type="entry name" value="RNaseH-like_sf"/>
</dbReference>
<evidence type="ECO:0000256" key="1">
    <source>
        <dbReference type="SAM" id="MobiDB-lite"/>
    </source>
</evidence>
<dbReference type="EMBL" id="JAENMS010000006">
    <property type="protein sequence ID" value="MBL5935291.1"/>
    <property type="molecule type" value="Genomic_DNA"/>
</dbReference>
<proteinExistence type="predicted"/>
<gene>
    <name evidence="3" type="ORF">I7V27_12670</name>
</gene>
<dbReference type="InterPro" id="IPR036397">
    <property type="entry name" value="RNaseH_sf"/>
</dbReference>
<dbReference type="InterPro" id="IPR033390">
    <property type="entry name" value="Rv2179c-like"/>
</dbReference>
<dbReference type="Gene3D" id="3.30.420.10">
    <property type="entry name" value="Ribonuclease H-like superfamily/Ribonuclease H"/>
    <property type="match status" value="1"/>
</dbReference>
<evidence type="ECO:0000313" key="3">
    <source>
        <dbReference type="EMBL" id="MBL5935291.1"/>
    </source>
</evidence>
<feature type="region of interest" description="Disordered" evidence="1">
    <location>
        <begin position="103"/>
        <end position="122"/>
    </location>
</feature>
<sequence length="829" mass="91492">MEFFHLIKATQKSGKPDAVHWQTHKSEARANLALDVALEDAEIETGRGNDYNKPVRTDFPVFNDLPEEGAVDFEWCKRYELAEDACTWYPIARVVNDSEPVASAPLDTNAEPPAPAADASVSVENRSPAVRFVIHLMNDKYQTHISKDQQVAASESALEEGNSYLHNLLLARTDVADIGNLSMHAEWKLVQAVKAVFSKDEEHSPSAITAFMNAWVAAEAAEQSQLVEDWLSGKLPGGNEGAVNGDGRTNSELNERAFSHSQLTFEKRVFGTWLFGLFDELTPEQSSDASRIELDMDAHYAQNIMLASRNVRQLAHVFPETIADLFSATKSVWPVNGKTPLLNDVITFFSEWIDTHSSGKESRDDVTAKWQKKFKSSMVRTDSGTNADGGHVTDRGEDAHHTLDTLDLEIACALLPMDFNHFEIPSSVLRRAKEIVTKKEEPWKSWSGILRNQPGVLAVNRTAIFNLVRVAPENVHLTPAAHLEFVNRTMTAEFNAAVDLLPLPEATPTPVINATTEIDKAPRKSFCTHEENLQRVREEGARQRAEEAVKQPQVANLGAGVFSIEGLMNEKPTETDDRSSVNEETTSNVQMEKNNLDEITHSSPLPESPKETGAGESDFNVDRASTALSPDVVVDNADASCTLYSHLMLDLETMGNKALAPIVSIGAVFFDPATGETGGEFYQVVSLESSMYFGAKPDAGTILWWLKQSPEARSAILVDDAIGLVEALENFDGFIAENAANGSESVQLWGNGSSFDCTILESAFELADTYFPIKHWNYRDVRTVVELGKAVGLNARYDIPFAGDRHNALDDARHQVKYVSAIWQRLTSN</sequence>